<keyword evidence="5" id="KW-0964">Secreted</keyword>
<name>M9RFF2_9RHOB</name>
<dbReference type="HOGENOM" id="CLU_258767_0_0_5"/>
<keyword evidence="10" id="KW-0969">Cilium</keyword>
<comment type="subcellular location">
    <subcellularLocation>
        <location evidence="1">Bacterial flagellum basal body</location>
    </subcellularLocation>
    <subcellularLocation>
        <location evidence="2">Secreted</location>
    </subcellularLocation>
</comment>
<keyword evidence="11" id="KW-1185">Reference proteome</keyword>
<dbReference type="InterPro" id="IPR053927">
    <property type="entry name" value="FlgK_helical"/>
</dbReference>
<dbReference type="OrthoDB" id="7181295at2"/>
<gene>
    <name evidence="10" type="ORF">OAN307_c29900</name>
</gene>
<dbReference type="SUPFAM" id="SSF64518">
    <property type="entry name" value="Phase 1 flagellin"/>
    <property type="match status" value="1"/>
</dbReference>
<evidence type="ECO:0000313" key="11">
    <source>
        <dbReference type="Proteomes" id="UP000005307"/>
    </source>
</evidence>
<keyword evidence="10" id="KW-0966">Cell projection</keyword>
<dbReference type="GO" id="GO:0044780">
    <property type="term" value="P:bacterial-type flagellum assembly"/>
    <property type="evidence" value="ECO:0007669"/>
    <property type="project" value="InterPro"/>
</dbReference>
<dbReference type="GO" id="GO:0009424">
    <property type="term" value="C:bacterial-type flagellum hook"/>
    <property type="evidence" value="ECO:0007669"/>
    <property type="project" value="InterPro"/>
</dbReference>
<evidence type="ECO:0000313" key="10">
    <source>
        <dbReference type="EMBL" id="AGI68540.1"/>
    </source>
</evidence>
<feature type="domain" description="Flagellar basal-body/hook protein C-terminal" evidence="8">
    <location>
        <begin position="1395"/>
        <end position="1435"/>
    </location>
</feature>
<dbReference type="GO" id="GO:0005576">
    <property type="term" value="C:extracellular region"/>
    <property type="evidence" value="ECO:0007669"/>
    <property type="project" value="UniProtKB-SubCell"/>
</dbReference>
<feature type="domain" description="Flagellar hook-associated protein FlgK helical" evidence="9">
    <location>
        <begin position="97"/>
        <end position="324"/>
    </location>
</feature>
<evidence type="ECO:0000256" key="6">
    <source>
        <dbReference type="ARBA" id="ARBA00023143"/>
    </source>
</evidence>
<reference evidence="10 11" key="1">
    <citation type="journal article" date="2013" name="PLoS ONE">
        <title>Poles Apart: Arctic and Antarctic Octadecabacter strains Share High Genome Plasticity and a New Type of Xanthorhodopsin.</title>
        <authorList>
            <person name="Vollmers J."/>
            <person name="Voget S."/>
            <person name="Dietrich S."/>
            <person name="Gollnow K."/>
            <person name="Smits M."/>
            <person name="Meyer K."/>
            <person name="Brinkhoff T."/>
            <person name="Simon M."/>
            <person name="Daniel R."/>
        </authorList>
    </citation>
    <scope>NUCLEOTIDE SEQUENCE [LARGE SCALE GENOMIC DNA]</scope>
    <source>
        <strain evidence="10 11">307</strain>
    </source>
</reference>
<keyword evidence="6" id="KW-0975">Bacterial flagellum</keyword>
<dbReference type="Pfam" id="PF06429">
    <property type="entry name" value="Flg_bbr_C"/>
    <property type="match status" value="1"/>
</dbReference>
<evidence type="ECO:0000259" key="9">
    <source>
        <dbReference type="Pfam" id="PF22638"/>
    </source>
</evidence>
<accession>M9RFF2</accession>
<evidence type="ECO:0000256" key="3">
    <source>
        <dbReference type="ARBA" id="ARBA00009677"/>
    </source>
</evidence>
<dbReference type="KEGG" id="oat:OAN307_c29900"/>
<dbReference type="eggNOG" id="COG1256">
    <property type="taxonomic scope" value="Bacteria"/>
</dbReference>
<dbReference type="Pfam" id="PF22638">
    <property type="entry name" value="FlgK_D1"/>
    <property type="match status" value="1"/>
</dbReference>
<dbReference type="STRING" id="391626.OAN307_c29900"/>
<dbReference type="PANTHER" id="PTHR30033:SF2">
    <property type="entry name" value="FLAGELLAR HOOK PROTEIN"/>
    <property type="match status" value="1"/>
</dbReference>
<dbReference type="Pfam" id="PF00460">
    <property type="entry name" value="Flg_bb_rod"/>
    <property type="match status" value="1"/>
</dbReference>
<evidence type="ECO:0000259" key="8">
    <source>
        <dbReference type="Pfam" id="PF06429"/>
    </source>
</evidence>
<evidence type="ECO:0000256" key="2">
    <source>
        <dbReference type="ARBA" id="ARBA00004613"/>
    </source>
</evidence>
<evidence type="ECO:0000256" key="1">
    <source>
        <dbReference type="ARBA" id="ARBA00004117"/>
    </source>
</evidence>
<dbReference type="RefSeq" id="WP_015500529.1">
    <property type="nucleotide sequence ID" value="NC_020911.1"/>
</dbReference>
<dbReference type="InterPro" id="IPR002371">
    <property type="entry name" value="FlgK"/>
</dbReference>
<comment type="similarity">
    <text evidence="3">Belongs to the flagella basal body rod proteins family.</text>
</comment>
<dbReference type="PANTHER" id="PTHR30033">
    <property type="entry name" value="FLAGELLAR HOOK-ASSOCIATED PROTEIN 1"/>
    <property type="match status" value="1"/>
</dbReference>
<sequence>MASLFEIGRSAINAQRQALNVTGQNIVNANTEGYRRRDANLTEVFGVQSELNSMTSQVGLGVKLGVVNRAYDAFLTDTKRVSVGRFEASDAFVGKLESLENAILPNDGDLGAVMTAFFEQLRQVSAEPGDNAPRSAAVEMGHTVANAFNNTANLLGGLAEGTVEEIEIRLVEVNRNLEALSVLNGQLRASNIGANPPNSLMDERDRILDNLSEVIPLNVSIGGRFDAEVRLGGSTAGPIILSGEDAKNLTVVASEQGSIMLRIGSGQIVSQLEAGSLRGLVDAHGTTQRAVMELDALARDFTQKMNAQHSQGIDLDGQLGRELFSVVDFEVSARTVNQGDAEASIYLVPGRADRLSDMQMTYDAKRGQWQLSNETGETLGTGRGRIELDGAVIDVTGTPEDGDVISFALMAGEASRMSFLLTRGEELAAASRTVVYPATTNSGSAVLTTSQDTAPESGVPSLANILSNNLSPVAAQEFLRGGVVASIPRGTNEITLASLATQTTASVSAELDANIRSISATVDGVEYSFTLNPNSVGIDAWETGSEIAHYLSMGVLRSGDATSNVMLKDLGITVSGSESGLALASDGSQAFTALSATSSSGGVLGTDLSLGEEASDIRIFTREGRQIAGSPLHATEVAKFLTVENGFSESAEYRSDHNTVDNNASYRGLSIIQRISNSDPMESGLQSTMSSLTGLRGSNLNTISTNPTGNATQEQTITLEMETGATGSLSIPPGVDAAYVSERANKAFAAVGVSTMAQTAVRISLAGAASGQVQFNLTSTNQTPVTVSAQVNNGNLSELVESINRRSGDTGVTAELSLSSSDITLLQADGFDVVIQDITSEIALTVGALDQDFNPLPLDNSDSPETFLSFGDDLRFSGTLSFHSGSSFSLTTSAVGQTNVALNSAADPMIGGLVERTFTNGGTQAALSFGFDNRIDGVSQSVDGTRVQAPSSLFETRLTMADDTSFNAMVSSSNVGVGVMNGASIAEATALQMRAQSPVPMLEGVGFSLDAIPEIGASALFELGGAEYTLTRVDDGNADSLTALDFEITGPEIGRIRARVNDTDEGYSLSLVVADGQLAGTGPRPVIDTAASVFGLSNSQASLSVQGRAFDAASMTAGSYTMDITVKGGAETVTFDIDSSGISLTSVSDSAALSAEIDFDASTGLSIITLTSQQAGADAMVITPSSVATNLGFKLAAAELSVENGQLFARSTNGSAVDIKSGGTSAAGSYLHLTDIPDEELLVMMGLEGAKRLSAQYEIGVPVSAEDREPESFRVQMMDDNSGRVELFDNASGASIATRMSSGFARFNVSDQMVELSGFAESGDSFEFITGQRSAGDSRNMDMLLAFGQQGSDRRSFQDDFRTIAAGAGATLEAARMTLSSNEAVRDAAVASEGELSGVSLDEEAAKLMSQQQAFQAAARILQTAREMFDTLIRIT</sequence>
<dbReference type="GO" id="GO:0005198">
    <property type="term" value="F:structural molecule activity"/>
    <property type="evidence" value="ECO:0007669"/>
    <property type="project" value="InterPro"/>
</dbReference>
<keyword evidence="10" id="KW-0282">Flagellum</keyword>
<evidence type="ECO:0000256" key="5">
    <source>
        <dbReference type="ARBA" id="ARBA00022525"/>
    </source>
</evidence>
<dbReference type="EMBL" id="CP003740">
    <property type="protein sequence ID" value="AGI68540.1"/>
    <property type="molecule type" value="Genomic_DNA"/>
</dbReference>
<feature type="domain" description="Flagellar basal body rod protein N-terminal" evidence="7">
    <location>
        <begin position="6"/>
        <end position="35"/>
    </location>
</feature>
<dbReference type="InterPro" id="IPR001444">
    <property type="entry name" value="Flag_bb_rod_N"/>
</dbReference>
<organism evidence="10 11">
    <name type="scientific">Octadecabacter antarcticus 307</name>
    <dbReference type="NCBI Taxonomy" id="391626"/>
    <lineage>
        <taxon>Bacteria</taxon>
        <taxon>Pseudomonadati</taxon>
        <taxon>Pseudomonadota</taxon>
        <taxon>Alphaproteobacteria</taxon>
        <taxon>Rhodobacterales</taxon>
        <taxon>Roseobacteraceae</taxon>
        <taxon>Octadecabacter</taxon>
    </lineage>
</organism>
<proteinExistence type="inferred from homology"/>
<dbReference type="Proteomes" id="UP000005307">
    <property type="component" value="Chromosome"/>
</dbReference>
<evidence type="ECO:0000256" key="4">
    <source>
        <dbReference type="ARBA" id="ARBA00016244"/>
    </source>
</evidence>
<protein>
    <recommendedName>
        <fullName evidence="4">Flagellar hook-associated protein 1</fullName>
    </recommendedName>
</protein>
<dbReference type="GO" id="GO:0009425">
    <property type="term" value="C:bacterial-type flagellum basal body"/>
    <property type="evidence" value="ECO:0007669"/>
    <property type="project" value="UniProtKB-SubCell"/>
</dbReference>
<dbReference type="InterPro" id="IPR010930">
    <property type="entry name" value="Flg_bb/hook_C_dom"/>
</dbReference>
<evidence type="ECO:0000259" key="7">
    <source>
        <dbReference type="Pfam" id="PF00460"/>
    </source>
</evidence>